<dbReference type="OrthoDB" id="7495318at2"/>
<dbReference type="Proteomes" id="UP000187059">
    <property type="component" value="Chromosome"/>
</dbReference>
<dbReference type="STRING" id="1250539.Ga0080574_TMP2543"/>
<dbReference type="PANTHER" id="PTHR21197">
    <property type="entry name" value="UDP-GALACTOPYRANOSE MUTASE"/>
    <property type="match status" value="1"/>
</dbReference>
<dbReference type="SUPFAM" id="SSF51905">
    <property type="entry name" value="FAD/NAD(P)-binding domain"/>
    <property type="match status" value="1"/>
</dbReference>
<keyword evidence="4" id="KW-1185">Reference proteome</keyword>
<name>A0A1P8UU09_9RHOB</name>
<accession>A0A1P8UU09</accession>
<dbReference type="InterPro" id="IPR002937">
    <property type="entry name" value="Amino_oxidase"/>
</dbReference>
<dbReference type="InterPro" id="IPR036188">
    <property type="entry name" value="FAD/NAD-bd_sf"/>
</dbReference>
<dbReference type="GO" id="GO:0008767">
    <property type="term" value="F:UDP-galactopyranose mutase activity"/>
    <property type="evidence" value="ECO:0007669"/>
    <property type="project" value="TreeGrafter"/>
</dbReference>
<dbReference type="Gene3D" id="3.50.50.60">
    <property type="entry name" value="FAD/NAD(P)-binding domain"/>
    <property type="match status" value="1"/>
</dbReference>
<feature type="domain" description="Amine oxidase" evidence="2">
    <location>
        <begin position="35"/>
        <end position="298"/>
    </location>
</feature>
<protein>
    <submittedName>
        <fullName evidence="3">Protoporphyrinogen oxidase</fullName>
    </submittedName>
</protein>
<evidence type="ECO:0000313" key="3">
    <source>
        <dbReference type="EMBL" id="APZ52877.1"/>
    </source>
</evidence>
<gene>
    <name evidence="3" type="ORF">Ga0080574_TMP2543</name>
</gene>
<reference evidence="3 4" key="1">
    <citation type="submission" date="2016-04" db="EMBL/GenBank/DDBJ databases">
        <title>Deep-sea bacteria in the southern Pacific.</title>
        <authorList>
            <person name="Tang K."/>
        </authorList>
    </citation>
    <scope>NUCLEOTIDE SEQUENCE [LARGE SCALE GENOMIC DNA]</scope>
    <source>
        <strain evidence="3 4">JLT2014</strain>
    </source>
</reference>
<dbReference type="Pfam" id="PF01593">
    <property type="entry name" value="Amino_oxidase"/>
    <property type="match status" value="1"/>
</dbReference>
<feature type="region of interest" description="Disordered" evidence="1">
    <location>
        <begin position="1"/>
        <end position="26"/>
    </location>
</feature>
<dbReference type="GO" id="GO:0050660">
    <property type="term" value="F:flavin adenine dinucleotide binding"/>
    <property type="evidence" value="ECO:0007669"/>
    <property type="project" value="TreeGrafter"/>
</dbReference>
<dbReference type="AlphaFoldDB" id="A0A1P8UU09"/>
<evidence type="ECO:0000259" key="2">
    <source>
        <dbReference type="Pfam" id="PF01593"/>
    </source>
</evidence>
<evidence type="ECO:0000313" key="4">
    <source>
        <dbReference type="Proteomes" id="UP000187059"/>
    </source>
</evidence>
<dbReference type="PANTHER" id="PTHR21197:SF0">
    <property type="entry name" value="UDP-GALACTOPYRANOSE MUTASE"/>
    <property type="match status" value="1"/>
</dbReference>
<dbReference type="KEGG" id="paby:Ga0080574_TMP2543"/>
<dbReference type="GO" id="GO:0016491">
    <property type="term" value="F:oxidoreductase activity"/>
    <property type="evidence" value="ECO:0007669"/>
    <property type="project" value="InterPro"/>
</dbReference>
<dbReference type="GO" id="GO:0005829">
    <property type="term" value="C:cytosol"/>
    <property type="evidence" value="ECO:0007669"/>
    <property type="project" value="TreeGrafter"/>
</dbReference>
<sequence length="471" mass="51745">MSTVDQGLAAKFRGSSPTETSGSDKTPIVILGGGIAGLSAADTLSARGYNILVIESSDKCGGTHRSTEIGPYTFDAGSIFYEDNARLFSLAEGLRDLCPPVRRVQRRITPDGQLKHYPIEPRDLMSWPKARLAVAVADLLWSRLAQKQDGTLEAICRKRLGETMFAGTGLRSYITRFNHMPPGEIDEEFFFHRMGFIEKATRGRALMQSAFRMLRKKPFRRGKRSPLRVRPEAGFDQLFDRIKAQLEARGVQFRLAETLQTISPAGDGFDITTDKSVHRAASVIGALPLDTLHRALFGTSSELRSLDLMTLFVSASRLDPEAGNVLFNFHETGRWKRATIYSRLYSDRDTTREFLAAEVTLPVGHSPDPEAAFADFSAHLSGLGLAEDLRLEGHTIVSSAYPLYMPGRQADLARILDKVTGAGVIPVGRQGRFEYLPTAGGVIAQVARELDAAALPDRPAARPDDRTLIAV</sequence>
<dbReference type="EMBL" id="CP015093">
    <property type="protein sequence ID" value="APZ52877.1"/>
    <property type="molecule type" value="Genomic_DNA"/>
</dbReference>
<organism evidence="3 4">
    <name type="scientific">Salipiger abyssi</name>
    <dbReference type="NCBI Taxonomy" id="1250539"/>
    <lineage>
        <taxon>Bacteria</taxon>
        <taxon>Pseudomonadati</taxon>
        <taxon>Pseudomonadota</taxon>
        <taxon>Alphaproteobacteria</taxon>
        <taxon>Rhodobacterales</taxon>
        <taxon>Roseobacteraceae</taxon>
        <taxon>Salipiger</taxon>
    </lineage>
</organism>
<feature type="compositionally biased region" description="Polar residues" evidence="1">
    <location>
        <begin position="15"/>
        <end position="24"/>
    </location>
</feature>
<evidence type="ECO:0000256" key="1">
    <source>
        <dbReference type="SAM" id="MobiDB-lite"/>
    </source>
</evidence>
<proteinExistence type="predicted"/>
<dbReference type="RefSeq" id="WP_083716837.1">
    <property type="nucleotide sequence ID" value="NZ_CP015093.1"/>
</dbReference>